<organism evidence="13 14">
    <name type="scientific">Torulaspora delbrueckii</name>
    <name type="common">Yeast</name>
    <name type="synonym">Candida colliculosa</name>
    <dbReference type="NCBI Taxonomy" id="4950"/>
    <lineage>
        <taxon>Eukaryota</taxon>
        <taxon>Fungi</taxon>
        <taxon>Dikarya</taxon>
        <taxon>Ascomycota</taxon>
        <taxon>Saccharomycotina</taxon>
        <taxon>Saccharomycetes</taxon>
        <taxon>Saccharomycetales</taxon>
        <taxon>Saccharomycetaceae</taxon>
        <taxon>Torulaspora</taxon>
    </lineage>
</organism>
<comment type="pathway">
    <text evidence="2">Cofactor biosynthesis; tetrahydrofolate biosynthesis; 4-aminobenzoate from chorismate: step 1/2.</text>
</comment>
<dbReference type="Pfam" id="PF04715">
    <property type="entry name" value="Anth_synt_I_N"/>
    <property type="match status" value="1"/>
</dbReference>
<keyword evidence="7" id="KW-0315">Glutamine amidotransferase</keyword>
<feature type="domain" description="Anthranilate synthase component I N-terminal" evidence="12">
    <location>
        <begin position="276"/>
        <end position="432"/>
    </location>
</feature>
<feature type="domain" description="Glutamine amidotransferase" evidence="10">
    <location>
        <begin position="8"/>
        <end position="206"/>
    </location>
</feature>
<evidence type="ECO:0000259" key="10">
    <source>
        <dbReference type="Pfam" id="PF00117"/>
    </source>
</evidence>
<dbReference type="EMBL" id="HE616742">
    <property type="protein sequence ID" value="CCE90091.1"/>
    <property type="molecule type" value="Genomic_DNA"/>
</dbReference>
<feature type="domain" description="Chorismate-utilising enzyme C-terminal" evidence="11">
    <location>
        <begin position="480"/>
        <end position="753"/>
    </location>
</feature>
<dbReference type="AlphaFoldDB" id="G8ZN97"/>
<evidence type="ECO:0000313" key="14">
    <source>
        <dbReference type="Proteomes" id="UP000005627"/>
    </source>
</evidence>
<dbReference type="FunCoup" id="G8ZN97">
    <property type="interactions" value="200"/>
</dbReference>
<keyword evidence="5" id="KW-0808">Transferase</keyword>
<dbReference type="PANTHER" id="PTHR11236">
    <property type="entry name" value="AMINOBENZOATE/ANTHRANILATE SYNTHASE"/>
    <property type="match status" value="1"/>
</dbReference>
<dbReference type="NCBIfam" id="TIGR01823">
    <property type="entry name" value="PabB-fungal"/>
    <property type="match status" value="1"/>
</dbReference>
<evidence type="ECO:0000256" key="3">
    <source>
        <dbReference type="ARBA" id="ARBA00005970"/>
    </source>
</evidence>
<dbReference type="PRINTS" id="PR00097">
    <property type="entry name" value="ANTSNTHASEII"/>
</dbReference>
<dbReference type="Gene3D" id="3.60.120.10">
    <property type="entry name" value="Anthranilate synthase"/>
    <property type="match status" value="1"/>
</dbReference>
<dbReference type="InParanoid" id="G8ZN97"/>
<dbReference type="KEGG" id="tdl:TDEL_0A07590"/>
<dbReference type="CDD" id="cd01743">
    <property type="entry name" value="GATase1_Anthranilate_Synthase"/>
    <property type="match status" value="1"/>
</dbReference>
<dbReference type="SUPFAM" id="SSF56322">
    <property type="entry name" value="ADC synthase"/>
    <property type="match status" value="1"/>
</dbReference>
<dbReference type="PRINTS" id="PR00096">
    <property type="entry name" value="GATASE"/>
</dbReference>
<dbReference type="InterPro" id="IPR017926">
    <property type="entry name" value="GATASE"/>
</dbReference>
<dbReference type="InterPro" id="IPR010117">
    <property type="entry name" value="PabB_fungal"/>
</dbReference>
<gene>
    <name evidence="13" type="primary">TDEL0A07590</name>
    <name evidence="13" type="ORF">TDEL_0A07590</name>
</gene>
<evidence type="ECO:0000256" key="2">
    <source>
        <dbReference type="ARBA" id="ARBA00005009"/>
    </source>
</evidence>
<proteinExistence type="inferred from homology"/>
<evidence type="ECO:0000256" key="6">
    <source>
        <dbReference type="ARBA" id="ARBA00022909"/>
    </source>
</evidence>
<dbReference type="GO" id="GO:0046656">
    <property type="term" value="P:folic acid biosynthetic process"/>
    <property type="evidence" value="ECO:0007669"/>
    <property type="project" value="UniProtKB-KW"/>
</dbReference>
<dbReference type="EC" id="2.6.1.85" evidence="4"/>
<dbReference type="GO" id="GO:0046654">
    <property type="term" value="P:tetrahydrofolate biosynthetic process"/>
    <property type="evidence" value="ECO:0007669"/>
    <property type="project" value="UniProtKB-UniPathway"/>
</dbReference>
<dbReference type="SUPFAM" id="SSF52317">
    <property type="entry name" value="Class I glutamine amidotransferase-like"/>
    <property type="match status" value="1"/>
</dbReference>
<dbReference type="STRING" id="1076872.G8ZN97"/>
<evidence type="ECO:0000259" key="11">
    <source>
        <dbReference type="Pfam" id="PF00425"/>
    </source>
</evidence>
<evidence type="ECO:0000256" key="9">
    <source>
        <dbReference type="ARBA" id="ARBA00031904"/>
    </source>
</evidence>
<dbReference type="RefSeq" id="XP_003679302.1">
    <property type="nucleotide sequence ID" value="XM_003679254.1"/>
</dbReference>
<dbReference type="InterPro" id="IPR029062">
    <property type="entry name" value="Class_I_gatase-like"/>
</dbReference>
<accession>G8ZN97</accession>
<dbReference type="InterPro" id="IPR006805">
    <property type="entry name" value="Anth_synth_I_N"/>
</dbReference>
<dbReference type="NCBIfam" id="TIGR00566">
    <property type="entry name" value="trpG_papA"/>
    <property type="match status" value="1"/>
</dbReference>
<dbReference type="GO" id="GO:0008153">
    <property type="term" value="P:4-aminobenzoate biosynthetic process"/>
    <property type="evidence" value="ECO:0007669"/>
    <property type="project" value="EnsemblFungi"/>
</dbReference>
<dbReference type="GO" id="GO:0000162">
    <property type="term" value="P:L-tryptophan biosynthetic process"/>
    <property type="evidence" value="ECO:0007669"/>
    <property type="project" value="TreeGrafter"/>
</dbReference>
<dbReference type="UniPathway" id="UPA00077">
    <property type="reaction ID" value="UER00149"/>
</dbReference>
<evidence type="ECO:0000259" key="12">
    <source>
        <dbReference type="Pfam" id="PF04715"/>
    </source>
</evidence>
<evidence type="ECO:0000256" key="7">
    <source>
        <dbReference type="ARBA" id="ARBA00022962"/>
    </source>
</evidence>
<dbReference type="Pfam" id="PF00117">
    <property type="entry name" value="GATase"/>
    <property type="match status" value="1"/>
</dbReference>
<dbReference type="GO" id="GO:0005737">
    <property type="term" value="C:cytoplasm"/>
    <property type="evidence" value="ECO:0007669"/>
    <property type="project" value="TreeGrafter"/>
</dbReference>
<dbReference type="Proteomes" id="UP000005627">
    <property type="component" value="Chromosome 1"/>
</dbReference>
<evidence type="ECO:0000256" key="1">
    <source>
        <dbReference type="ARBA" id="ARBA00001000"/>
    </source>
</evidence>
<reference evidence="13 14" key="1">
    <citation type="journal article" date="2011" name="Proc. Natl. Acad. Sci. U.S.A.">
        <title>Evolutionary erosion of yeast sex chromosomes by mating-type switching accidents.</title>
        <authorList>
            <person name="Gordon J.L."/>
            <person name="Armisen D."/>
            <person name="Proux-Wera E."/>
            <person name="Oheigeartaigh S.S."/>
            <person name="Byrne K.P."/>
            <person name="Wolfe K.H."/>
        </authorList>
    </citation>
    <scope>NUCLEOTIDE SEQUENCE [LARGE SCALE GENOMIC DNA]</scope>
    <source>
        <strain evidence="14">ATCC 10662 / CBS 1146 / NBRC 0425 / NCYC 2629 / NRRL Y-866</strain>
    </source>
</reference>
<dbReference type="InterPro" id="IPR019999">
    <property type="entry name" value="Anth_synth_I-like"/>
</dbReference>
<dbReference type="eggNOG" id="KOG1224">
    <property type="taxonomic scope" value="Eukaryota"/>
</dbReference>
<dbReference type="GeneID" id="11502537"/>
<dbReference type="InterPro" id="IPR006221">
    <property type="entry name" value="TrpG/PapA_dom"/>
</dbReference>
<evidence type="ECO:0000256" key="8">
    <source>
        <dbReference type="ARBA" id="ARBA00031329"/>
    </source>
</evidence>
<evidence type="ECO:0000313" key="13">
    <source>
        <dbReference type="EMBL" id="CCE90091.1"/>
    </source>
</evidence>
<dbReference type="GO" id="GO:0046820">
    <property type="term" value="F:4-amino-4-deoxychorismate synthase activity"/>
    <property type="evidence" value="ECO:0007669"/>
    <property type="project" value="UniProtKB-EC"/>
</dbReference>
<dbReference type="Pfam" id="PF00425">
    <property type="entry name" value="Chorismate_bind"/>
    <property type="match status" value="1"/>
</dbReference>
<name>G8ZN97_TORDE</name>
<evidence type="ECO:0000256" key="4">
    <source>
        <dbReference type="ARBA" id="ARBA00013139"/>
    </source>
</evidence>
<evidence type="ECO:0000256" key="5">
    <source>
        <dbReference type="ARBA" id="ARBA00022679"/>
    </source>
</evidence>
<dbReference type="Gene3D" id="3.40.50.880">
    <property type="match status" value="1"/>
</dbReference>
<keyword evidence="14" id="KW-1185">Reference proteome</keyword>
<comment type="catalytic activity">
    <reaction evidence="1">
        <text>chorismate + L-glutamine = 4-amino-4-deoxychorismate + L-glutamate</text>
        <dbReference type="Rhea" id="RHEA:11672"/>
        <dbReference type="ChEBI" id="CHEBI:29748"/>
        <dbReference type="ChEBI" id="CHEBI:29985"/>
        <dbReference type="ChEBI" id="CHEBI:58359"/>
        <dbReference type="ChEBI" id="CHEBI:58406"/>
        <dbReference type="EC" id="2.6.1.85"/>
    </reaction>
</comment>
<keyword evidence="6" id="KW-0289">Folate biosynthesis</keyword>
<dbReference type="PANTHER" id="PTHR11236:SF18">
    <property type="entry name" value="AMINODEOXYCHORISMATE SYNTHASE"/>
    <property type="match status" value="1"/>
</dbReference>
<comment type="similarity">
    <text evidence="3">In the C-terminal section; belongs to the anthranilate synthase component I family.</text>
</comment>
<dbReference type="InterPro" id="IPR005801">
    <property type="entry name" value="ADC_synthase"/>
</dbReference>
<dbReference type="PROSITE" id="PS51273">
    <property type="entry name" value="GATASE_TYPE_1"/>
    <property type="match status" value="1"/>
</dbReference>
<dbReference type="HOGENOM" id="CLU_006493_0_0_1"/>
<protein>
    <recommendedName>
        <fullName evidence="4">aminodeoxychorismate synthase</fullName>
        <ecNumber evidence="4">2.6.1.85</ecNumber>
    </recommendedName>
    <alternativeName>
        <fullName evidence="8">Para-aminobenzoate synthase</fullName>
    </alternativeName>
    <alternativeName>
        <fullName evidence="9">p-aminobenzoic acid synthase</fullName>
    </alternativeName>
</protein>
<dbReference type="OrthoDB" id="64220at2759"/>
<dbReference type="MEROPS" id="C26.958"/>
<dbReference type="InterPro" id="IPR015890">
    <property type="entry name" value="Chorismate_C"/>
</dbReference>
<sequence length="762" mass="86208">MAPFNVLFIDSYDSFTYNVVRLIEKQLVNGQEVHVTTVHNDTFTQMADLVAQLPYFDCIVVGPGPGNPVNGYDDVGLVSSLFNSDELAEVPILGICLGFQAMCYSQGCLIEELNTIKHGQVYPILLCSEESSELFCQYPQTFNSVRYHSLHVKNLVPSIVPLARTNDENGSLLMAAGVRDKPWFGVQYHPESCCSELGSTLIENFLNMAYKENVQSGRFQRKEKLRQKDEAHFSRKLKELDGTIDKSCIYKKIEISNSEQLCMKEYDVTKVPELTLKICDNLSCAKFIMASSKVNPHRGEWSVIALPNERSDVLTHYSQLNKTTIHKWRDPKVTKEFIKSHLNGKNNSCESLKVLDEDKSNFWITMANLMKPKLVSNNKEVPFIGGLVGTLGYEMGYYVYNTISKDERVIPDAKLVFIENSIVIDHTNGKLYCISLNGEFPVEVTQLLDQCDWLQNDVCDVPWSKELPKDVKFDITMPTKEDYARAFKQCQTYMHKGDSYEMCLTTQTKIVPDKRLTPWRIFQTLVRRNPAPFSSFFEFCDVVDDDEPLCLLSTSPERFLKWDRDTCELRPIKGTVKKSPEMTLEKAHGILKTPKEFGENLMILDLIRNDLYELIPEVNVEEFMVVEEYETVYQLVSVVKAHGLSNPIVPYSGLDVLRHSLPPGSMTGAPKKITVQLLQDVVEPELNCHVTAGIRGPYSGVTGYWSANGNGDWSVNIRCMYSYDGGASWQIGAGGAITVLSTLEGELEEMYTKLQSALQVFL</sequence>